<accession>A0A0S3KA83</accession>
<evidence type="ECO:0000313" key="3">
    <source>
        <dbReference type="EMBL" id="OJG92575.1"/>
    </source>
</evidence>
<dbReference type="KEGG" id="ess:ATZ33_07290"/>
<feature type="transmembrane region" description="Helical" evidence="1">
    <location>
        <begin position="68"/>
        <end position="90"/>
    </location>
</feature>
<gene>
    <name evidence="2" type="ORF">ATZ33_07290</name>
    <name evidence="3" type="ORF">RV15_GL003000</name>
</gene>
<keyword evidence="1" id="KW-0472">Membrane</keyword>
<organism evidence="3 5">
    <name type="scientific">Enterococcus silesiacus</name>
    <dbReference type="NCBI Taxonomy" id="332949"/>
    <lineage>
        <taxon>Bacteria</taxon>
        <taxon>Bacillati</taxon>
        <taxon>Bacillota</taxon>
        <taxon>Bacilli</taxon>
        <taxon>Lactobacillales</taxon>
        <taxon>Enterococcaceae</taxon>
        <taxon>Enterococcus</taxon>
    </lineage>
</organism>
<reference evidence="3 5" key="1">
    <citation type="submission" date="2014-12" db="EMBL/GenBank/DDBJ databases">
        <title>Draft genome sequences of 29 type strains of Enterococci.</title>
        <authorList>
            <person name="Zhong Z."/>
            <person name="Sun Z."/>
            <person name="Liu W."/>
            <person name="Zhang W."/>
            <person name="Zhang H."/>
        </authorList>
    </citation>
    <scope>NUCLEOTIDE SEQUENCE [LARGE SCALE GENOMIC DNA]</scope>
    <source>
        <strain evidence="3 5">DSM 22801</strain>
    </source>
</reference>
<keyword evidence="1" id="KW-1133">Transmembrane helix</keyword>
<evidence type="ECO:0000313" key="2">
    <source>
        <dbReference type="EMBL" id="ALS01180.1"/>
    </source>
</evidence>
<proteinExistence type="predicted"/>
<feature type="transmembrane region" description="Helical" evidence="1">
    <location>
        <begin position="6"/>
        <end position="27"/>
    </location>
</feature>
<evidence type="ECO:0000313" key="5">
    <source>
        <dbReference type="Proteomes" id="UP000183039"/>
    </source>
</evidence>
<dbReference type="Proteomes" id="UP000183039">
    <property type="component" value="Unassembled WGS sequence"/>
</dbReference>
<name>A0A0S3KA83_9ENTE</name>
<sequence length="222" mass="25406">MTILDRLFIGGVAVAIVLFLLAVYCLIQYIRTRTKLSRLPKKRLKNKKKNKRIAKQKVQLKKVKKKQLTSMIASVILAGLLVGGMGYLSYYQSMNLSSDDSDTVVKSYYLLEDFAKELEIAKNKEDDEEKVRQNIRYLATSMTTQGIKKASGINTEEGQIILNRYYNAVKQLGMNASTQTYNFYGNAQLVDNFLEDIQKIKDYEKAAFTYYKVDESALSKEK</sequence>
<evidence type="ECO:0000256" key="1">
    <source>
        <dbReference type="SAM" id="Phobius"/>
    </source>
</evidence>
<dbReference type="OrthoDB" id="2192164at2"/>
<evidence type="ECO:0000313" key="4">
    <source>
        <dbReference type="Proteomes" id="UP000065511"/>
    </source>
</evidence>
<dbReference type="EMBL" id="JXLC01000005">
    <property type="protein sequence ID" value="OJG92575.1"/>
    <property type="molecule type" value="Genomic_DNA"/>
</dbReference>
<dbReference type="EMBL" id="CP013614">
    <property type="protein sequence ID" value="ALS01180.1"/>
    <property type="molecule type" value="Genomic_DNA"/>
</dbReference>
<protein>
    <submittedName>
        <fullName evidence="3">Uncharacterized protein</fullName>
    </submittedName>
</protein>
<keyword evidence="4" id="KW-1185">Reference proteome</keyword>
<dbReference type="RefSeq" id="WP_071876962.1">
    <property type="nucleotide sequence ID" value="NZ_JXLC01000005.1"/>
</dbReference>
<keyword evidence="1" id="KW-0812">Transmembrane</keyword>
<dbReference type="AlphaFoldDB" id="A0A0S3KA83"/>
<dbReference type="Proteomes" id="UP000065511">
    <property type="component" value="Chromosome"/>
</dbReference>
<reference evidence="2 4" key="2">
    <citation type="submission" date="2015-12" db="EMBL/GenBank/DDBJ databases">
        <authorList>
            <person name="Lauer A."/>
            <person name="Humrighouse B."/>
            <person name="Loparev V."/>
            <person name="Shewmaker P.L."/>
            <person name="Whitney A.M."/>
            <person name="McLaughlin R.W."/>
        </authorList>
    </citation>
    <scope>NUCLEOTIDE SEQUENCE [LARGE SCALE GENOMIC DNA]</scope>
    <source>
        <strain evidence="2 4">LMG 23085</strain>
    </source>
</reference>